<proteinExistence type="inferred from homology"/>
<evidence type="ECO:0000259" key="9">
    <source>
        <dbReference type="Pfam" id="PF00266"/>
    </source>
</evidence>
<dbReference type="Proteomes" id="UP000249239">
    <property type="component" value="Unassembled WGS sequence"/>
</dbReference>
<dbReference type="PANTHER" id="PTHR43586:SF8">
    <property type="entry name" value="CYSTEINE DESULFURASE 1, CHLOROPLASTIC"/>
    <property type="match status" value="1"/>
</dbReference>
<dbReference type="Pfam" id="PF00266">
    <property type="entry name" value="Aminotran_5"/>
    <property type="match status" value="1"/>
</dbReference>
<dbReference type="GO" id="GO:0016829">
    <property type="term" value="F:lyase activity"/>
    <property type="evidence" value="ECO:0007669"/>
    <property type="project" value="UniProtKB-KW"/>
</dbReference>
<keyword evidence="5 8" id="KW-0663">Pyridoxal phosphate</keyword>
<dbReference type="PANTHER" id="PTHR43586">
    <property type="entry name" value="CYSTEINE DESULFURASE"/>
    <property type="match status" value="1"/>
</dbReference>
<comment type="cofactor">
    <cofactor evidence="1 7">
        <name>pyridoxal 5'-phosphate</name>
        <dbReference type="ChEBI" id="CHEBI:597326"/>
    </cofactor>
</comment>
<evidence type="ECO:0000256" key="1">
    <source>
        <dbReference type="ARBA" id="ARBA00001933"/>
    </source>
</evidence>
<organism evidence="10 11">
    <name type="scientific">Breznakibacter xylanolyticus</name>
    <dbReference type="NCBI Taxonomy" id="990"/>
    <lineage>
        <taxon>Bacteria</taxon>
        <taxon>Pseudomonadati</taxon>
        <taxon>Bacteroidota</taxon>
        <taxon>Bacteroidia</taxon>
        <taxon>Marinilabiliales</taxon>
        <taxon>Marinilabiliaceae</taxon>
        <taxon>Breznakibacter</taxon>
    </lineage>
</organism>
<evidence type="ECO:0000256" key="8">
    <source>
        <dbReference type="RuleBase" id="RU004506"/>
    </source>
</evidence>
<evidence type="ECO:0000256" key="2">
    <source>
        <dbReference type="ARBA" id="ARBA00002824"/>
    </source>
</evidence>
<keyword evidence="10" id="KW-0456">Lyase</keyword>
<evidence type="ECO:0000256" key="3">
    <source>
        <dbReference type="ARBA" id="ARBA00010447"/>
    </source>
</evidence>
<dbReference type="GO" id="GO:0031071">
    <property type="term" value="F:cysteine desulfurase activity"/>
    <property type="evidence" value="ECO:0007669"/>
    <property type="project" value="UniProtKB-UniRule"/>
</dbReference>
<evidence type="ECO:0000256" key="4">
    <source>
        <dbReference type="ARBA" id="ARBA00022679"/>
    </source>
</evidence>
<dbReference type="InterPro" id="IPR015424">
    <property type="entry name" value="PyrdxlP-dep_Trfase"/>
</dbReference>
<keyword evidence="4 8" id="KW-0808">Transferase</keyword>
<dbReference type="EMBL" id="QKZK01000006">
    <property type="protein sequence ID" value="PZX18585.1"/>
    <property type="molecule type" value="Genomic_DNA"/>
</dbReference>
<dbReference type="EC" id="2.8.1.7" evidence="8"/>
<comment type="catalytic activity">
    <reaction evidence="6 8">
        <text>(sulfur carrier)-H + L-cysteine = (sulfur carrier)-SH + L-alanine</text>
        <dbReference type="Rhea" id="RHEA:43892"/>
        <dbReference type="Rhea" id="RHEA-COMP:14737"/>
        <dbReference type="Rhea" id="RHEA-COMP:14739"/>
        <dbReference type="ChEBI" id="CHEBI:29917"/>
        <dbReference type="ChEBI" id="CHEBI:35235"/>
        <dbReference type="ChEBI" id="CHEBI:57972"/>
        <dbReference type="ChEBI" id="CHEBI:64428"/>
        <dbReference type="EC" id="2.8.1.7"/>
    </reaction>
</comment>
<gene>
    <name evidence="10" type="ORF">LX69_00978</name>
</gene>
<dbReference type="InterPro" id="IPR010970">
    <property type="entry name" value="Cys_dSase_SufS"/>
</dbReference>
<evidence type="ECO:0000256" key="5">
    <source>
        <dbReference type="ARBA" id="ARBA00022898"/>
    </source>
</evidence>
<sequence length="405" mass="44952">MINFDNIRAEFPILSRQIYNKPLVYLDNAATTQKPRCVIDAEALVYQTINSNIHRGVHHLSNLCTEAYENARKTIARFIHAPHDHEVLLTRGTTESINLVAYSFAHSFMQAGDEVIVSQLEHHSNIVPWQLMEQTRGIVLKVIPITNEGELDLSLLPALITPKTKLISVAHVSNALGTINPVKDIIHLAHARNIAVMIDGAQAIQHITVDVQDLDCDFYAFSGHKLYGPTGIGVLYGKEKYLNQMIPYQGGGEMIQNVSFTKTTFNELPYKFEAGTPNYAGAIALAAAIDFIENIGMKNLEEKEHQLLDYAHQQLALIPGLRFIGTAKNKSGVVSFLVDNIHPYDMGMMLDKMGIAVRTGHHCAQPVMDRLGIPGTVRASFAFYNTNNEIDLLKAGILKVKQLFA</sequence>
<dbReference type="GO" id="GO:0006534">
    <property type="term" value="P:cysteine metabolic process"/>
    <property type="evidence" value="ECO:0007669"/>
    <property type="project" value="UniProtKB-UniRule"/>
</dbReference>
<dbReference type="AlphaFoldDB" id="A0A2W7NDV2"/>
<comment type="similarity">
    <text evidence="3 8">Belongs to the class-V pyridoxal-phosphate-dependent aminotransferase family. Csd subfamily.</text>
</comment>
<dbReference type="CDD" id="cd06453">
    <property type="entry name" value="SufS_like"/>
    <property type="match status" value="1"/>
</dbReference>
<evidence type="ECO:0000313" key="10">
    <source>
        <dbReference type="EMBL" id="PZX18585.1"/>
    </source>
</evidence>
<comment type="function">
    <text evidence="2 8">Catalyzes the removal of elemental sulfur and selenium atoms from L-cysteine, L-cystine, L-selenocysteine, and L-selenocystine to produce L-alanine.</text>
</comment>
<comment type="caution">
    <text evidence="10">The sequence shown here is derived from an EMBL/GenBank/DDBJ whole genome shotgun (WGS) entry which is preliminary data.</text>
</comment>
<dbReference type="RefSeq" id="WP_185741697.1">
    <property type="nucleotide sequence ID" value="NZ_QKZK01000006.1"/>
</dbReference>
<dbReference type="Gene3D" id="3.40.640.10">
    <property type="entry name" value="Type I PLP-dependent aspartate aminotransferase-like (Major domain)"/>
    <property type="match status" value="1"/>
</dbReference>
<evidence type="ECO:0000256" key="7">
    <source>
        <dbReference type="RuleBase" id="RU004504"/>
    </source>
</evidence>
<dbReference type="InterPro" id="IPR015421">
    <property type="entry name" value="PyrdxlP-dep_Trfase_major"/>
</dbReference>
<keyword evidence="11" id="KW-1185">Reference proteome</keyword>
<dbReference type="NCBIfam" id="TIGR01979">
    <property type="entry name" value="sufS"/>
    <property type="match status" value="1"/>
</dbReference>
<accession>A0A2W7NDV2</accession>
<dbReference type="Gene3D" id="3.90.1150.10">
    <property type="entry name" value="Aspartate Aminotransferase, domain 1"/>
    <property type="match status" value="1"/>
</dbReference>
<dbReference type="InterPro" id="IPR015422">
    <property type="entry name" value="PyrdxlP-dep_Trfase_small"/>
</dbReference>
<dbReference type="GO" id="GO:0030170">
    <property type="term" value="F:pyridoxal phosphate binding"/>
    <property type="evidence" value="ECO:0007669"/>
    <property type="project" value="UniProtKB-UniRule"/>
</dbReference>
<dbReference type="SUPFAM" id="SSF53383">
    <property type="entry name" value="PLP-dependent transferases"/>
    <property type="match status" value="1"/>
</dbReference>
<evidence type="ECO:0000256" key="6">
    <source>
        <dbReference type="ARBA" id="ARBA00050776"/>
    </source>
</evidence>
<evidence type="ECO:0000313" key="11">
    <source>
        <dbReference type="Proteomes" id="UP000249239"/>
    </source>
</evidence>
<feature type="domain" description="Aminotransferase class V" evidence="9">
    <location>
        <begin position="24"/>
        <end position="393"/>
    </location>
</feature>
<dbReference type="InterPro" id="IPR016454">
    <property type="entry name" value="Cysteine_dSase"/>
</dbReference>
<reference evidence="10 11" key="1">
    <citation type="submission" date="2018-06" db="EMBL/GenBank/DDBJ databases">
        <title>Genomic Encyclopedia of Archaeal and Bacterial Type Strains, Phase II (KMG-II): from individual species to whole genera.</title>
        <authorList>
            <person name="Goeker M."/>
        </authorList>
    </citation>
    <scope>NUCLEOTIDE SEQUENCE [LARGE SCALE GENOMIC DNA]</scope>
    <source>
        <strain evidence="10 11">DSM 6779</strain>
    </source>
</reference>
<protein>
    <recommendedName>
        <fullName evidence="8">Cysteine desulfurase</fullName>
        <ecNumber evidence="8">2.8.1.7</ecNumber>
    </recommendedName>
</protein>
<dbReference type="PROSITE" id="PS00595">
    <property type="entry name" value="AA_TRANSFER_CLASS_5"/>
    <property type="match status" value="1"/>
</dbReference>
<dbReference type="PIRSF" id="PIRSF005572">
    <property type="entry name" value="NifS"/>
    <property type="match status" value="1"/>
</dbReference>
<name>A0A2W7NDV2_9BACT</name>
<dbReference type="InterPro" id="IPR020578">
    <property type="entry name" value="Aminotrans_V_PyrdxlP_BS"/>
</dbReference>
<dbReference type="InterPro" id="IPR000192">
    <property type="entry name" value="Aminotrans_V_dom"/>
</dbReference>